<feature type="transmembrane region" description="Helical" evidence="6">
    <location>
        <begin position="74"/>
        <end position="98"/>
    </location>
</feature>
<feature type="region of interest" description="Disordered" evidence="5">
    <location>
        <begin position="570"/>
        <end position="590"/>
    </location>
</feature>
<feature type="transmembrane region" description="Helical" evidence="6">
    <location>
        <begin position="407"/>
        <end position="426"/>
    </location>
</feature>
<feature type="transmembrane region" description="Helical" evidence="6">
    <location>
        <begin position="469"/>
        <end position="492"/>
    </location>
</feature>
<comment type="caution">
    <text evidence="7">The sequence shown here is derived from an EMBL/GenBank/DDBJ whole genome shotgun (WGS) entry which is preliminary data.</text>
</comment>
<feature type="transmembrane region" description="Helical" evidence="6">
    <location>
        <begin position="222"/>
        <end position="246"/>
    </location>
</feature>
<keyword evidence="4 6" id="KW-0472">Membrane</keyword>
<organism evidence="7 8">
    <name type="scientific">Sporothrix bragantina</name>
    <dbReference type="NCBI Taxonomy" id="671064"/>
    <lineage>
        <taxon>Eukaryota</taxon>
        <taxon>Fungi</taxon>
        <taxon>Dikarya</taxon>
        <taxon>Ascomycota</taxon>
        <taxon>Pezizomycotina</taxon>
        <taxon>Sordariomycetes</taxon>
        <taxon>Sordariomycetidae</taxon>
        <taxon>Ophiostomatales</taxon>
        <taxon>Ophiostomataceae</taxon>
        <taxon>Sporothrix</taxon>
    </lineage>
</organism>
<proteinExistence type="predicted"/>
<feature type="transmembrane region" description="Helical" evidence="6">
    <location>
        <begin position="359"/>
        <end position="377"/>
    </location>
</feature>
<feature type="compositionally biased region" description="Basic and acidic residues" evidence="5">
    <location>
        <begin position="570"/>
        <end position="579"/>
    </location>
</feature>
<evidence type="ECO:0000313" key="8">
    <source>
        <dbReference type="Proteomes" id="UP001642406"/>
    </source>
</evidence>
<feature type="transmembrane region" description="Helical" evidence="6">
    <location>
        <begin position="504"/>
        <end position="531"/>
    </location>
</feature>
<reference evidence="7 8" key="1">
    <citation type="submission" date="2024-01" db="EMBL/GenBank/DDBJ databases">
        <authorList>
            <person name="Allen C."/>
            <person name="Tagirdzhanova G."/>
        </authorList>
    </citation>
    <scope>NUCLEOTIDE SEQUENCE [LARGE SCALE GENOMIC DNA]</scope>
</reference>
<evidence type="ECO:0000256" key="5">
    <source>
        <dbReference type="SAM" id="MobiDB-lite"/>
    </source>
</evidence>
<sequence length="610" mass="66312">MASFFRDKLSRFSDGNGNGNGKTGNSSPNDSATDSGPDEITDGNLTYIHEKGGNNSLPSYQEATGAPVEQHSPLGYSVGPVTIIFLNVSMMIGTGVFSTPSSILSGTGSVGLSMIFWTIGFFMSLSSLVVYLEFAAYFPNRSGAETVYLEQAYPRPRFLFPVAFAFQTVVLSFSSSNSIVLAQYLFKANGHTPTAWQLKGVALAGYTVAFLLVAFHTKTSYYLSNTIGIIKVITLTFIAITGLVVLGGHTRVADPHVNFIKPFEGTATAYGVTNALYKIIFSYSGYANAFNVVNEINSPIKQLRRNAFIALVIVAILYIFANIAYFAAVPKAQLLASTQVAASLFFQAVFGDSKAVRGLNVLIALSSFGNLVAVLLGQSRVVRECGRQGVLPFPRFWSSTRPFGTPLAPYAVAYGLTIIMILAPPAGDAFNFVVDTKIYPASIFALLMGVGLYIVRWRRARAKLPQPSFKAWHVAAIFNILINLYAIVMPWYPPKGGIYAGDVSFFYATYLLTGIALVIACGIYYWAWVYWVPVLRGYRLRQEIVFLENGAQTNNLVKVPVDELATWDAEHDKSGRKLDQTGSPTKGSATAVGKEDVGVITERYVHGTIV</sequence>
<feature type="transmembrane region" description="Helical" evidence="6">
    <location>
        <begin position="438"/>
        <end position="457"/>
    </location>
</feature>
<evidence type="ECO:0000256" key="3">
    <source>
        <dbReference type="ARBA" id="ARBA00022989"/>
    </source>
</evidence>
<dbReference type="Proteomes" id="UP001642406">
    <property type="component" value="Unassembled WGS sequence"/>
</dbReference>
<dbReference type="PANTHER" id="PTHR11785:SF353">
    <property type="entry name" value="METHIONINE TRANSPORTER (EUROFUNG)"/>
    <property type="match status" value="1"/>
</dbReference>
<name>A0ABP0D4A2_9PEZI</name>
<evidence type="ECO:0000313" key="7">
    <source>
        <dbReference type="EMBL" id="CAK7237950.1"/>
    </source>
</evidence>
<dbReference type="InterPro" id="IPR050598">
    <property type="entry name" value="AminoAcid_Transporter"/>
</dbReference>
<keyword evidence="3 6" id="KW-1133">Transmembrane helix</keyword>
<comment type="subcellular location">
    <subcellularLocation>
        <location evidence="1">Membrane</location>
        <topology evidence="1">Multi-pass membrane protein</topology>
    </subcellularLocation>
</comment>
<evidence type="ECO:0008006" key="9">
    <source>
        <dbReference type="Google" id="ProtNLM"/>
    </source>
</evidence>
<evidence type="ECO:0000256" key="4">
    <source>
        <dbReference type="ARBA" id="ARBA00023136"/>
    </source>
</evidence>
<feature type="transmembrane region" description="Helical" evidence="6">
    <location>
        <begin position="198"/>
        <end position="216"/>
    </location>
</feature>
<dbReference type="Pfam" id="PF13520">
    <property type="entry name" value="AA_permease_2"/>
    <property type="match status" value="1"/>
</dbReference>
<dbReference type="PANTHER" id="PTHR11785">
    <property type="entry name" value="AMINO ACID TRANSPORTER"/>
    <property type="match status" value="1"/>
</dbReference>
<keyword evidence="2 6" id="KW-0812">Transmembrane</keyword>
<evidence type="ECO:0000256" key="2">
    <source>
        <dbReference type="ARBA" id="ARBA00022692"/>
    </source>
</evidence>
<gene>
    <name evidence="7" type="ORF">SBRCBS47491_010218</name>
</gene>
<keyword evidence="8" id="KW-1185">Reference proteome</keyword>
<dbReference type="Gene3D" id="1.20.1740.10">
    <property type="entry name" value="Amino acid/polyamine transporter I"/>
    <property type="match status" value="1"/>
</dbReference>
<feature type="region of interest" description="Disordered" evidence="5">
    <location>
        <begin position="1"/>
        <end position="45"/>
    </location>
</feature>
<feature type="transmembrane region" description="Helical" evidence="6">
    <location>
        <begin position="110"/>
        <end position="138"/>
    </location>
</feature>
<dbReference type="EMBL" id="CAWUHC010000231">
    <property type="protein sequence ID" value="CAK7237950.1"/>
    <property type="molecule type" value="Genomic_DNA"/>
</dbReference>
<feature type="compositionally biased region" description="Basic and acidic residues" evidence="5">
    <location>
        <begin position="1"/>
        <end position="11"/>
    </location>
</feature>
<evidence type="ECO:0000256" key="6">
    <source>
        <dbReference type="SAM" id="Phobius"/>
    </source>
</evidence>
<accession>A0ABP0D4A2</accession>
<feature type="transmembrane region" description="Helical" evidence="6">
    <location>
        <begin position="158"/>
        <end position="186"/>
    </location>
</feature>
<feature type="transmembrane region" description="Helical" evidence="6">
    <location>
        <begin position="307"/>
        <end position="328"/>
    </location>
</feature>
<protein>
    <recommendedName>
        <fullName evidence="9">High affinity methionine permease</fullName>
    </recommendedName>
</protein>
<evidence type="ECO:0000256" key="1">
    <source>
        <dbReference type="ARBA" id="ARBA00004141"/>
    </source>
</evidence>
<dbReference type="InterPro" id="IPR002293">
    <property type="entry name" value="AA/rel_permease1"/>
</dbReference>